<dbReference type="Proteomes" id="UP001174677">
    <property type="component" value="Chromosome 2"/>
</dbReference>
<dbReference type="Pfam" id="PF01370">
    <property type="entry name" value="Epimerase"/>
    <property type="match status" value="1"/>
</dbReference>
<dbReference type="EMBL" id="JARPOI010000002">
    <property type="protein sequence ID" value="KAJ9186536.1"/>
    <property type="molecule type" value="Genomic_DNA"/>
</dbReference>
<comment type="caution">
    <text evidence="5">The sequence shown here is derived from an EMBL/GenBank/DDBJ whole genome shotgun (WGS) entry which is preliminary data.</text>
</comment>
<keyword evidence="3" id="KW-0413">Isomerase</keyword>
<dbReference type="InterPro" id="IPR001509">
    <property type="entry name" value="Epimerase_deHydtase"/>
</dbReference>
<sequence length="288" mass="32032">MEIYHVPASFPLPVRHFQRNSPSTSLSCSAAVVSSSSQSDKIESECRNRMFILGMGFVGQFFAQSLKKEGWAVTGTCTSIMKKKELEKRGFDVCLFDANEPELSILSTLKSYTHLLVSIPSIVGIGDPVLRHGDLLRSTLMDGNLQWLSYLSSTSVYGNCAGAWVDEDYPASPVSEVAKSRLAAEEGWLNLGSSLGLSMQVFRLGGIYGRGRSAVDTIIKQEPLSKFQKMRVSRQYTSRVHVEDICQALKVVRYVPEASSNMSLSVEFTILWTMTQLPVRRCLHMQRS</sequence>
<protein>
    <recommendedName>
        <fullName evidence="4">NAD-dependent epimerase/dehydratase domain-containing protein</fullName>
    </recommendedName>
</protein>
<organism evidence="5 6">
    <name type="scientific">Hevea brasiliensis</name>
    <name type="common">Para rubber tree</name>
    <name type="synonym">Siphonia brasiliensis</name>
    <dbReference type="NCBI Taxonomy" id="3981"/>
    <lineage>
        <taxon>Eukaryota</taxon>
        <taxon>Viridiplantae</taxon>
        <taxon>Streptophyta</taxon>
        <taxon>Embryophyta</taxon>
        <taxon>Tracheophyta</taxon>
        <taxon>Spermatophyta</taxon>
        <taxon>Magnoliopsida</taxon>
        <taxon>eudicotyledons</taxon>
        <taxon>Gunneridae</taxon>
        <taxon>Pentapetalae</taxon>
        <taxon>rosids</taxon>
        <taxon>fabids</taxon>
        <taxon>Malpighiales</taxon>
        <taxon>Euphorbiaceae</taxon>
        <taxon>Crotonoideae</taxon>
        <taxon>Micrandreae</taxon>
        <taxon>Hevea</taxon>
    </lineage>
</organism>
<gene>
    <name evidence="5" type="ORF">P3X46_002097</name>
</gene>
<evidence type="ECO:0000313" key="6">
    <source>
        <dbReference type="Proteomes" id="UP001174677"/>
    </source>
</evidence>
<dbReference type="PANTHER" id="PTHR43574">
    <property type="entry name" value="EPIMERASE-RELATED"/>
    <property type="match status" value="1"/>
</dbReference>
<dbReference type="Gene3D" id="3.40.50.720">
    <property type="entry name" value="NAD(P)-binding Rossmann-like Domain"/>
    <property type="match status" value="1"/>
</dbReference>
<keyword evidence="6" id="KW-1185">Reference proteome</keyword>
<accession>A0ABQ9N2H6</accession>
<evidence type="ECO:0000259" key="4">
    <source>
        <dbReference type="Pfam" id="PF01370"/>
    </source>
</evidence>
<keyword evidence="2" id="KW-0520">NAD</keyword>
<evidence type="ECO:0000256" key="1">
    <source>
        <dbReference type="ARBA" id="ARBA00007637"/>
    </source>
</evidence>
<proteinExistence type="inferred from homology"/>
<evidence type="ECO:0000256" key="3">
    <source>
        <dbReference type="ARBA" id="ARBA00023235"/>
    </source>
</evidence>
<feature type="domain" description="NAD-dependent epimerase/dehydratase" evidence="4">
    <location>
        <begin position="147"/>
        <end position="251"/>
    </location>
</feature>
<dbReference type="InterPro" id="IPR036291">
    <property type="entry name" value="NAD(P)-bd_dom_sf"/>
</dbReference>
<comment type="similarity">
    <text evidence="1">Belongs to the NAD(P)-dependent epimerase/dehydratase family.</text>
</comment>
<dbReference type="SUPFAM" id="SSF51735">
    <property type="entry name" value="NAD(P)-binding Rossmann-fold domains"/>
    <property type="match status" value="1"/>
</dbReference>
<evidence type="ECO:0000313" key="5">
    <source>
        <dbReference type="EMBL" id="KAJ9186536.1"/>
    </source>
</evidence>
<evidence type="ECO:0000256" key="2">
    <source>
        <dbReference type="ARBA" id="ARBA00023027"/>
    </source>
</evidence>
<name>A0ABQ9N2H6_HEVBR</name>
<reference evidence="5" key="1">
    <citation type="journal article" date="2023" name="Plant Biotechnol. J.">
        <title>Chromosome-level wild Hevea brasiliensis genome provides new tools for genomic-assisted breeding and valuable loci to elevate rubber yield.</title>
        <authorList>
            <person name="Cheng H."/>
            <person name="Song X."/>
            <person name="Hu Y."/>
            <person name="Wu T."/>
            <person name="Yang Q."/>
            <person name="An Z."/>
            <person name="Feng S."/>
            <person name="Deng Z."/>
            <person name="Wu W."/>
            <person name="Zeng X."/>
            <person name="Tu M."/>
            <person name="Wang X."/>
            <person name="Huang H."/>
        </authorList>
    </citation>
    <scope>NUCLEOTIDE SEQUENCE</scope>
    <source>
        <strain evidence="5">MT/VB/25A 57/8</strain>
    </source>
</reference>